<comment type="caution">
    <text evidence="2">The sequence shown here is derived from an EMBL/GenBank/DDBJ whole genome shotgun (WGS) entry which is preliminary data.</text>
</comment>
<keyword evidence="3" id="KW-1185">Reference proteome</keyword>
<evidence type="ECO:0000256" key="1">
    <source>
        <dbReference type="SAM" id="MobiDB-lite"/>
    </source>
</evidence>
<reference evidence="2" key="1">
    <citation type="submission" date="2022-08" db="EMBL/GenBank/DDBJ databases">
        <authorList>
            <person name="Giroux E."/>
            <person name="Giroux E."/>
        </authorList>
    </citation>
    <scope>NUCLEOTIDE SEQUENCE</scope>
    <source>
        <strain evidence="2">H1091258</strain>
    </source>
</reference>
<gene>
    <name evidence="2" type="ORF">CGXH109_LOCUS67257</name>
</gene>
<name>A0A9W4RU27_9PEZI</name>
<organism evidence="2 3">
    <name type="scientific">Colletotrichum noveboracense</name>
    <dbReference type="NCBI Taxonomy" id="2664923"/>
    <lineage>
        <taxon>Eukaryota</taxon>
        <taxon>Fungi</taxon>
        <taxon>Dikarya</taxon>
        <taxon>Ascomycota</taxon>
        <taxon>Pezizomycotina</taxon>
        <taxon>Sordariomycetes</taxon>
        <taxon>Hypocreomycetidae</taxon>
        <taxon>Glomerellales</taxon>
        <taxon>Glomerellaceae</taxon>
        <taxon>Colletotrichum</taxon>
        <taxon>Colletotrichum gloeosporioides species complex</taxon>
    </lineage>
</organism>
<protein>
    <submittedName>
        <fullName evidence="2">Uncharacterized protein</fullName>
    </submittedName>
</protein>
<dbReference type="Proteomes" id="UP001152533">
    <property type="component" value="Unassembled WGS sequence"/>
</dbReference>
<dbReference type="AlphaFoldDB" id="A0A9W4RU27"/>
<dbReference type="EMBL" id="CAMGZC010000452">
    <property type="protein sequence ID" value="CAI0647605.1"/>
    <property type="molecule type" value="Genomic_DNA"/>
</dbReference>
<feature type="compositionally biased region" description="Basic and acidic residues" evidence="1">
    <location>
        <begin position="26"/>
        <end position="39"/>
    </location>
</feature>
<feature type="region of interest" description="Disordered" evidence="1">
    <location>
        <begin position="1"/>
        <end position="39"/>
    </location>
</feature>
<accession>A0A9W4RU27</accession>
<proteinExistence type="predicted"/>
<sequence>MPWGPDGPSRAAHPGTSVETGGVCQDPRRELPAQPTLHDETSELELRHCLMLFPLVKPSELSMPAT</sequence>
<evidence type="ECO:0000313" key="2">
    <source>
        <dbReference type="EMBL" id="CAI0647605.1"/>
    </source>
</evidence>
<evidence type="ECO:0000313" key="3">
    <source>
        <dbReference type="Proteomes" id="UP001152533"/>
    </source>
</evidence>